<evidence type="ECO:0000313" key="1">
    <source>
        <dbReference type="EMBL" id="SVB09061.1"/>
    </source>
</evidence>
<protein>
    <recommendedName>
        <fullName evidence="2">Sialidase domain-containing protein</fullName>
    </recommendedName>
</protein>
<dbReference type="EMBL" id="UINC01028304">
    <property type="protein sequence ID" value="SVB09061.1"/>
    <property type="molecule type" value="Genomic_DNA"/>
</dbReference>
<sequence length="552" mass="59567">MNASRLFILLVALMMLPLPAAFGVMTTEYTREDENGSSTTVESVTLDLAAGESDDLTSIIFPNSEVMDAQLGITGTADNDGSYAEDLEVKVRNAVWRYSGQGYGALGSQERFATGSYSTSGNFPEAGSTTVELLLPANATVTDATMDVSGRPYGSGNLDDHRLSSIDTNGGSISSDPRYIRAGQGPELLVDGSDRFLVWLDSGNLDEQSTAWDNILFRRYSSGWDDPILLNGSQSLDYLYSPQLVREGNELFAGWYVSPFSADDFIEFAYSSNRGASWSDPLRVDIDDLYIVQDIDFAASDGSLYVLWSDYENRSGSGTDYDVWLVSSDNDGGTWSSPVLVTSGSDATSYYPRLVVSGNDVHVTWLEYDSANLVYSAYYSRSTNGGTSFIGSEKMSGDSEVDYTVVAADDSNNVIVAWNDDTDGDLIADAVTARVSGTNGATFGTEITLSDGGDYYTYEVDIAADGDGGFEVAWLRYTGEQANPYRITHTHCDSGCSTWTDPEMIDSGEDTDFRNVPALNADSSGVGIAWSDRDSSFGGSSDSDIVFQYDSG</sequence>
<organism evidence="1">
    <name type="scientific">marine metagenome</name>
    <dbReference type="NCBI Taxonomy" id="408172"/>
    <lineage>
        <taxon>unclassified sequences</taxon>
        <taxon>metagenomes</taxon>
        <taxon>ecological metagenomes</taxon>
    </lineage>
</organism>
<dbReference type="CDD" id="cd15482">
    <property type="entry name" value="Sialidase_non-viral"/>
    <property type="match status" value="1"/>
</dbReference>
<dbReference type="AlphaFoldDB" id="A0A382B6C9"/>
<name>A0A382B6C9_9ZZZZ</name>
<evidence type="ECO:0008006" key="2">
    <source>
        <dbReference type="Google" id="ProtNLM"/>
    </source>
</evidence>
<dbReference type="Gene3D" id="2.120.10.10">
    <property type="match status" value="1"/>
</dbReference>
<dbReference type="SUPFAM" id="SSF50939">
    <property type="entry name" value="Sialidases"/>
    <property type="match status" value="1"/>
</dbReference>
<proteinExistence type="predicted"/>
<gene>
    <name evidence="1" type="ORF">METZ01_LOCUS161915</name>
</gene>
<reference evidence="1" key="1">
    <citation type="submission" date="2018-05" db="EMBL/GenBank/DDBJ databases">
        <authorList>
            <person name="Lanie J.A."/>
            <person name="Ng W.-L."/>
            <person name="Kazmierczak K.M."/>
            <person name="Andrzejewski T.M."/>
            <person name="Davidsen T.M."/>
            <person name="Wayne K.J."/>
            <person name="Tettelin H."/>
            <person name="Glass J.I."/>
            <person name="Rusch D."/>
            <person name="Podicherti R."/>
            <person name="Tsui H.-C.T."/>
            <person name="Winkler M.E."/>
        </authorList>
    </citation>
    <scope>NUCLEOTIDE SEQUENCE</scope>
</reference>
<dbReference type="InterPro" id="IPR036278">
    <property type="entry name" value="Sialidase_sf"/>
</dbReference>
<feature type="non-terminal residue" evidence="1">
    <location>
        <position position="552"/>
    </location>
</feature>
<accession>A0A382B6C9</accession>